<keyword evidence="5" id="KW-0812">Transmembrane</keyword>
<evidence type="ECO:0000256" key="2">
    <source>
        <dbReference type="ARBA" id="ARBA00007613"/>
    </source>
</evidence>
<evidence type="ECO:0000313" key="9">
    <source>
        <dbReference type="EMBL" id="VEF74583.1"/>
    </source>
</evidence>
<keyword evidence="4" id="KW-1134">Transmembrane beta strand</keyword>
<feature type="signal peptide" evidence="8">
    <location>
        <begin position="1"/>
        <end position="23"/>
    </location>
</feature>
<accession>A0AAX3FUU8</accession>
<keyword evidence="3" id="KW-0813">Transport</keyword>
<evidence type="ECO:0000256" key="6">
    <source>
        <dbReference type="ARBA" id="ARBA00023136"/>
    </source>
</evidence>
<feature type="chain" id="PRO_5043813785" evidence="8">
    <location>
        <begin position="24"/>
        <end position="447"/>
    </location>
</feature>
<dbReference type="SUPFAM" id="SSF56954">
    <property type="entry name" value="Outer membrane efflux proteins (OEP)"/>
    <property type="match status" value="1"/>
</dbReference>
<keyword evidence="6" id="KW-0472">Membrane</keyword>
<evidence type="ECO:0000313" key="10">
    <source>
        <dbReference type="Proteomes" id="UP000277437"/>
    </source>
</evidence>
<protein>
    <submittedName>
        <fullName evidence="9">Type 1 secretion system outer membrane protein HasF</fullName>
    </submittedName>
</protein>
<dbReference type="PANTHER" id="PTHR30026:SF20">
    <property type="entry name" value="OUTER MEMBRANE PROTEIN TOLC"/>
    <property type="match status" value="1"/>
</dbReference>
<name>A0AAX3FUU8_9PSED</name>
<dbReference type="PANTHER" id="PTHR30026">
    <property type="entry name" value="OUTER MEMBRANE PROTEIN TOLC"/>
    <property type="match status" value="1"/>
</dbReference>
<dbReference type="InterPro" id="IPR051906">
    <property type="entry name" value="TolC-like"/>
</dbReference>
<dbReference type="GO" id="GO:0015288">
    <property type="term" value="F:porin activity"/>
    <property type="evidence" value="ECO:0007669"/>
    <property type="project" value="TreeGrafter"/>
</dbReference>
<dbReference type="InterPro" id="IPR010130">
    <property type="entry name" value="T1SS_OMP_TolC"/>
</dbReference>
<evidence type="ECO:0000256" key="5">
    <source>
        <dbReference type="ARBA" id="ARBA00022692"/>
    </source>
</evidence>
<evidence type="ECO:0000256" key="8">
    <source>
        <dbReference type="SAM" id="SignalP"/>
    </source>
</evidence>
<keyword evidence="8" id="KW-0732">Signal</keyword>
<comment type="similarity">
    <text evidence="2">Belongs to the outer membrane factor (OMF) (TC 1.B.17) family.</text>
</comment>
<evidence type="ECO:0000256" key="1">
    <source>
        <dbReference type="ARBA" id="ARBA00004442"/>
    </source>
</evidence>
<gene>
    <name evidence="9" type="primary">hasF</name>
    <name evidence="9" type="ORF">NCTC7357_02891</name>
</gene>
<sequence length="447" mass="49808">MNRRFIPWLLASLCGLCTPAAHALGLLDAYALAVRNDPTFQAAIQERDAGEENRALGRAALLPTLSWNYNNSRNESEVTQTTPLGDVSTDRDYRSYASTLTLQQPLLDYEAYARFRQGTAQALFADERFRSKSQELAVRLLGAYSQALLAQERIELSQAQRRAYAERLQLNQRLLKGGEGTRTDVLETQARLSLALAEEIEARDLQDSALRELEAIVGQPLRVDELDPLARRFAIQPVQPNRFESWRDLAIANNPELASQQHALQAAEYEVERKRAGHLPKVSLYASSRQTSSDSESTYNQKYDTNSVGIQVSLPLFAGGSVSASTRQAASQLSQAQYELDAQTANVLIELRKQFNLNTSGAARVRAYEMAVESAEALVQATLKSVRGGERVNLDVLDAEQQLFGARRDLADARHAYLLARIQLRFYAGLLNEQDLQQLAGYFRPVS</sequence>
<organism evidence="9 10">
    <name type="scientific">Pseudomonas chlororaphis</name>
    <dbReference type="NCBI Taxonomy" id="587753"/>
    <lineage>
        <taxon>Bacteria</taxon>
        <taxon>Pseudomonadati</taxon>
        <taxon>Pseudomonadota</taxon>
        <taxon>Gammaproteobacteria</taxon>
        <taxon>Pseudomonadales</taxon>
        <taxon>Pseudomonadaceae</taxon>
        <taxon>Pseudomonas</taxon>
    </lineage>
</organism>
<comment type="subcellular location">
    <subcellularLocation>
        <location evidence="1">Cell outer membrane</location>
    </subcellularLocation>
</comment>
<dbReference type="AlphaFoldDB" id="A0AAX3FUU8"/>
<dbReference type="GO" id="GO:0009279">
    <property type="term" value="C:cell outer membrane"/>
    <property type="evidence" value="ECO:0007669"/>
    <property type="project" value="UniProtKB-SubCell"/>
</dbReference>
<evidence type="ECO:0000256" key="4">
    <source>
        <dbReference type="ARBA" id="ARBA00022452"/>
    </source>
</evidence>
<dbReference type="GO" id="GO:0015562">
    <property type="term" value="F:efflux transmembrane transporter activity"/>
    <property type="evidence" value="ECO:0007669"/>
    <property type="project" value="InterPro"/>
</dbReference>
<proteinExistence type="inferred from homology"/>
<dbReference type="InterPro" id="IPR003423">
    <property type="entry name" value="OMP_efflux"/>
</dbReference>
<dbReference type="Proteomes" id="UP000277437">
    <property type="component" value="Chromosome"/>
</dbReference>
<dbReference type="NCBIfam" id="TIGR01844">
    <property type="entry name" value="type_I_sec_TolC"/>
    <property type="match status" value="1"/>
</dbReference>
<dbReference type="RefSeq" id="WP_106698697.1">
    <property type="nucleotide sequence ID" value="NZ_CP083442.1"/>
</dbReference>
<reference evidence="9 10" key="1">
    <citation type="submission" date="2018-12" db="EMBL/GenBank/DDBJ databases">
        <authorList>
            <consortium name="Pathogen Informatics"/>
        </authorList>
    </citation>
    <scope>NUCLEOTIDE SEQUENCE [LARGE SCALE GENOMIC DNA]</scope>
    <source>
        <strain evidence="9 10">NCTC7357</strain>
    </source>
</reference>
<keyword evidence="7" id="KW-0998">Cell outer membrane</keyword>
<evidence type="ECO:0000256" key="7">
    <source>
        <dbReference type="ARBA" id="ARBA00023237"/>
    </source>
</evidence>
<dbReference type="Gene3D" id="1.20.1600.10">
    <property type="entry name" value="Outer membrane efflux proteins (OEP)"/>
    <property type="match status" value="1"/>
</dbReference>
<evidence type="ECO:0000256" key="3">
    <source>
        <dbReference type="ARBA" id="ARBA00022448"/>
    </source>
</evidence>
<dbReference type="EMBL" id="LR134334">
    <property type="protein sequence ID" value="VEF74583.1"/>
    <property type="molecule type" value="Genomic_DNA"/>
</dbReference>
<dbReference type="GO" id="GO:1990281">
    <property type="term" value="C:efflux pump complex"/>
    <property type="evidence" value="ECO:0007669"/>
    <property type="project" value="TreeGrafter"/>
</dbReference>
<dbReference type="Pfam" id="PF02321">
    <property type="entry name" value="OEP"/>
    <property type="match status" value="2"/>
</dbReference>